<accession>A0ABW3M264</accession>
<evidence type="ECO:0000313" key="2">
    <source>
        <dbReference type="Proteomes" id="UP001597045"/>
    </source>
</evidence>
<dbReference type="Proteomes" id="UP001597045">
    <property type="component" value="Unassembled WGS sequence"/>
</dbReference>
<gene>
    <name evidence="1" type="ORF">ACFQ1S_03725</name>
</gene>
<reference evidence="2" key="1">
    <citation type="journal article" date="2019" name="Int. J. Syst. Evol. Microbiol.">
        <title>The Global Catalogue of Microorganisms (GCM) 10K type strain sequencing project: providing services to taxonomists for standard genome sequencing and annotation.</title>
        <authorList>
            <consortium name="The Broad Institute Genomics Platform"/>
            <consortium name="The Broad Institute Genome Sequencing Center for Infectious Disease"/>
            <person name="Wu L."/>
            <person name="Ma J."/>
        </authorList>
    </citation>
    <scope>NUCLEOTIDE SEQUENCE [LARGE SCALE GENOMIC DNA]</scope>
    <source>
        <strain evidence="2">JCM 31486</strain>
    </source>
</reference>
<comment type="caution">
    <text evidence="1">The sequence shown here is derived from an EMBL/GenBank/DDBJ whole genome shotgun (WGS) entry which is preliminary data.</text>
</comment>
<dbReference type="Pfam" id="PF06067">
    <property type="entry name" value="DUF932"/>
    <property type="match status" value="1"/>
</dbReference>
<dbReference type="InterPro" id="IPR026325">
    <property type="entry name" value="DUF932"/>
</dbReference>
<keyword evidence="2" id="KW-1185">Reference proteome</keyword>
<sequence>MTQAVKPAPKRQAKTQDVVKPRDSWVRMATAVNSSRTVNDLLTRAGLKGWDVRPEPVFALVPTPACTECEQPVGKKHKQGCFIGTPDEGEEYDGLVSKDDTAVHVELPRSWGLVRNNPLTGQPEGIATCRREFRPIPIEDRASILTEIVKQTGAKFGPAGPLWDNEGAFASVVLPDSVKVNRVDELAVRLVLVTALAPGRKSFVLVQPLRAASGTLQFFGGDDRLELSDEDSADLRLTEAGQAQDLAVRYGEWIAGEAAELQRAKMTDNQFHTVLNEVWPYPGDGAPAIVRETYTVRRELAKTMFEGKVDLFAKIKGTRWGALQAVWTANEHAFTAKTQDDEALRRDRAERVALGKGPSDAVHKVAKAAFELIKGA</sequence>
<name>A0ABW3M264_9PSEU</name>
<dbReference type="EMBL" id="JBHTIS010000120">
    <property type="protein sequence ID" value="MFD1044766.1"/>
    <property type="molecule type" value="Genomic_DNA"/>
</dbReference>
<protein>
    <submittedName>
        <fullName evidence="1">DUF932 domain-containing protein</fullName>
    </submittedName>
</protein>
<organism evidence="1 2">
    <name type="scientific">Kibdelosporangium lantanae</name>
    <dbReference type="NCBI Taxonomy" id="1497396"/>
    <lineage>
        <taxon>Bacteria</taxon>
        <taxon>Bacillati</taxon>
        <taxon>Actinomycetota</taxon>
        <taxon>Actinomycetes</taxon>
        <taxon>Pseudonocardiales</taxon>
        <taxon>Pseudonocardiaceae</taxon>
        <taxon>Kibdelosporangium</taxon>
    </lineage>
</organism>
<evidence type="ECO:0000313" key="1">
    <source>
        <dbReference type="EMBL" id="MFD1044766.1"/>
    </source>
</evidence>
<proteinExistence type="predicted"/>